<evidence type="ECO:0008006" key="7">
    <source>
        <dbReference type="Google" id="ProtNLM"/>
    </source>
</evidence>
<reference evidence="5" key="1">
    <citation type="submission" date="2019-12" db="EMBL/GenBank/DDBJ databases">
        <title>High-Quality draft genome sequences of three cyanobacteria isolated from the limestone walls of the Old Cathedral of Coimbra.</title>
        <authorList>
            <person name="Tiago I."/>
            <person name="Soares F."/>
            <person name="Portugal A."/>
        </authorList>
    </citation>
    <scope>NUCLEOTIDE SEQUENCE [LARGE SCALE GENOMIC DNA]</scope>
    <source>
        <strain evidence="5">C</strain>
    </source>
</reference>
<evidence type="ECO:0000313" key="5">
    <source>
        <dbReference type="EMBL" id="NCJ08693.1"/>
    </source>
</evidence>
<dbReference type="GO" id="GO:0016791">
    <property type="term" value="F:phosphatase activity"/>
    <property type="evidence" value="ECO:0007669"/>
    <property type="project" value="TreeGrafter"/>
</dbReference>
<name>A0A8K2A2M3_9CYAN</name>
<evidence type="ECO:0000256" key="3">
    <source>
        <dbReference type="PIRSR" id="PIRSR613078-3"/>
    </source>
</evidence>
<dbReference type="Pfam" id="PF00300">
    <property type="entry name" value="His_Phos_1"/>
    <property type="match status" value="1"/>
</dbReference>
<dbReference type="PANTHER" id="PTHR48100">
    <property type="entry name" value="BROAD-SPECIFICITY PHOSPHATASE YOR283W-RELATED"/>
    <property type="match status" value="1"/>
</dbReference>
<dbReference type="AlphaFoldDB" id="A0A8K2A2M3"/>
<dbReference type="CDD" id="cd07067">
    <property type="entry name" value="HP_PGM_like"/>
    <property type="match status" value="1"/>
</dbReference>
<organism evidence="5 6">
    <name type="scientific">Petrachloros mirabilis ULC683</name>
    <dbReference type="NCBI Taxonomy" id="2781853"/>
    <lineage>
        <taxon>Bacteria</taxon>
        <taxon>Bacillati</taxon>
        <taxon>Cyanobacteriota</taxon>
        <taxon>Cyanophyceae</taxon>
        <taxon>Synechococcales</taxon>
        <taxon>Petrachlorosaceae</taxon>
        <taxon>Petrachloros</taxon>
        <taxon>Petrachloros mirabilis</taxon>
    </lineage>
</organism>
<dbReference type="RefSeq" id="WP_161827162.1">
    <property type="nucleotide sequence ID" value="NZ_WVIC01000065.1"/>
</dbReference>
<feature type="binding site" evidence="2">
    <location>
        <begin position="44"/>
        <end position="51"/>
    </location>
    <ligand>
        <name>substrate</name>
    </ligand>
</feature>
<dbReference type="Proteomes" id="UP000607397">
    <property type="component" value="Unassembled WGS sequence"/>
</dbReference>
<keyword evidence="6" id="KW-1185">Reference proteome</keyword>
<protein>
    <recommendedName>
        <fullName evidence="7">Phosphoglycerate mutase</fullName>
    </recommendedName>
</protein>
<evidence type="ECO:0000256" key="2">
    <source>
        <dbReference type="PIRSR" id="PIRSR613078-2"/>
    </source>
</evidence>
<feature type="active site" description="Tele-phosphohistidine intermediate" evidence="1">
    <location>
        <position position="45"/>
    </location>
</feature>
<dbReference type="InterPro" id="IPR029033">
    <property type="entry name" value="His_PPase_superfam"/>
</dbReference>
<feature type="site" description="Transition state stabilizer" evidence="3">
    <location>
        <position position="210"/>
    </location>
</feature>
<feature type="region of interest" description="Disordered" evidence="4">
    <location>
        <begin position="157"/>
        <end position="176"/>
    </location>
</feature>
<dbReference type="SMART" id="SM00855">
    <property type="entry name" value="PGAM"/>
    <property type="match status" value="1"/>
</dbReference>
<dbReference type="EMBL" id="WVIC01000065">
    <property type="protein sequence ID" value="NCJ08693.1"/>
    <property type="molecule type" value="Genomic_DNA"/>
</dbReference>
<evidence type="ECO:0000313" key="6">
    <source>
        <dbReference type="Proteomes" id="UP000607397"/>
    </source>
</evidence>
<feature type="binding site" evidence="2">
    <location>
        <position position="95"/>
    </location>
    <ligand>
        <name>substrate</name>
    </ligand>
</feature>
<dbReference type="SUPFAM" id="SSF53254">
    <property type="entry name" value="Phosphoglycerate mutase-like"/>
    <property type="match status" value="1"/>
</dbReference>
<evidence type="ECO:0000256" key="4">
    <source>
        <dbReference type="SAM" id="MobiDB-lite"/>
    </source>
</evidence>
<evidence type="ECO:0000256" key="1">
    <source>
        <dbReference type="PIRSR" id="PIRSR613078-1"/>
    </source>
</evidence>
<dbReference type="Gene3D" id="3.40.50.1240">
    <property type="entry name" value="Phosphoglycerate mutase-like"/>
    <property type="match status" value="1"/>
</dbReference>
<dbReference type="InterPro" id="IPR013078">
    <property type="entry name" value="His_Pase_superF_clade-1"/>
</dbReference>
<comment type="caution">
    <text evidence="5">The sequence shown here is derived from an EMBL/GenBank/DDBJ whole genome shotgun (WGS) entry which is preliminary data.</text>
</comment>
<feature type="active site" description="Proton donor/acceptor" evidence="1">
    <location>
        <position position="123"/>
    </location>
</feature>
<accession>A0A8K2A2M3</accession>
<feature type="compositionally biased region" description="Low complexity" evidence="4">
    <location>
        <begin position="159"/>
        <end position="169"/>
    </location>
</feature>
<sequence>MATGTTTWDISMISKLAIPETTTHLPGYTLPPVPRQGTRVILLRHGRSTLNDAGCYQGSSDESDLTDKGRLASRQVGEFLRHCPIDHLYTSPLRRARQTVQELLPQLEAIAPLPITLSGMLREIDLPAWEGLPYEEVKARFPDAYRCWQTTPEQFAMTGSKQKSNNGKGKPQDASEPLMYPVQDVYRRARDFWVTILPKHRGQTVLVVSHGGTIQALVNRALGLSMQQHHKIQQTHSGLTVIDFDAPVLGAGHLHLLNLTTPLGERLPKLKAGKQGLRLLLLPCQTEISPDVPLGKLVQGHPITACVVQDHPCCHPNQRVLLAHHPETVTLSVGRANFLHHWQQSALQSLGQASSAELTTVAAVCHQAHAESFLRQLMGHSLPLLPNALTVVHYPGVGVRPIVQTLNSRPVSIRHS</sequence>
<dbReference type="InterPro" id="IPR050275">
    <property type="entry name" value="PGM_Phosphatase"/>
</dbReference>
<gene>
    <name evidence="5" type="ORF">GS597_19715</name>
</gene>
<proteinExistence type="predicted"/>